<reference evidence="2 3" key="1">
    <citation type="journal article" date="2016" name="Nat. Commun.">
        <title>Thousands of microbial genomes shed light on interconnected biogeochemical processes in an aquifer system.</title>
        <authorList>
            <person name="Anantharaman K."/>
            <person name="Brown C.T."/>
            <person name="Hug L.A."/>
            <person name="Sharon I."/>
            <person name="Castelle C.J."/>
            <person name="Probst A.J."/>
            <person name="Thomas B.C."/>
            <person name="Singh A."/>
            <person name="Wilkins M.J."/>
            <person name="Karaoz U."/>
            <person name="Brodie E.L."/>
            <person name="Williams K.H."/>
            <person name="Hubbard S.S."/>
            <person name="Banfield J.F."/>
        </authorList>
    </citation>
    <scope>NUCLEOTIDE SEQUENCE [LARGE SCALE GENOMIC DNA]</scope>
</reference>
<name>A0A1F6BSL0_9BACT</name>
<keyword evidence="1" id="KW-0812">Transmembrane</keyword>
<dbReference type="Proteomes" id="UP000179014">
    <property type="component" value="Unassembled WGS sequence"/>
</dbReference>
<accession>A0A1F6BSL0</accession>
<sequence>MSKNPFINAFVASGYISILVTLIFNSPRFITDNELGMMAPIIFLSLFVISAALMGYLFVYQPVQLLIEGNQKEATKFFLTTVFSFGCITIAMVLAWLLLSSVL</sequence>
<dbReference type="EMBL" id="MFKN01000043">
    <property type="protein sequence ID" value="OGG39742.1"/>
    <property type="molecule type" value="Genomic_DNA"/>
</dbReference>
<evidence type="ECO:0000256" key="1">
    <source>
        <dbReference type="SAM" id="Phobius"/>
    </source>
</evidence>
<organism evidence="2 3">
    <name type="scientific">Candidatus Kaiserbacteria bacterium GWA2_50_9</name>
    <dbReference type="NCBI Taxonomy" id="1798474"/>
    <lineage>
        <taxon>Bacteria</taxon>
        <taxon>Candidatus Kaiseribacteriota</taxon>
    </lineage>
</organism>
<dbReference type="AlphaFoldDB" id="A0A1F6BSL0"/>
<protein>
    <submittedName>
        <fullName evidence="2">Uncharacterized protein</fullName>
    </submittedName>
</protein>
<evidence type="ECO:0000313" key="3">
    <source>
        <dbReference type="Proteomes" id="UP000179014"/>
    </source>
</evidence>
<gene>
    <name evidence="2" type="ORF">A2118_03005</name>
</gene>
<keyword evidence="1" id="KW-0472">Membrane</keyword>
<feature type="transmembrane region" description="Helical" evidence="1">
    <location>
        <begin position="37"/>
        <end position="57"/>
    </location>
</feature>
<feature type="transmembrane region" description="Helical" evidence="1">
    <location>
        <begin position="6"/>
        <end position="25"/>
    </location>
</feature>
<keyword evidence="1" id="KW-1133">Transmembrane helix</keyword>
<evidence type="ECO:0000313" key="2">
    <source>
        <dbReference type="EMBL" id="OGG39742.1"/>
    </source>
</evidence>
<feature type="transmembrane region" description="Helical" evidence="1">
    <location>
        <begin position="77"/>
        <end position="99"/>
    </location>
</feature>
<proteinExistence type="predicted"/>
<comment type="caution">
    <text evidence="2">The sequence shown here is derived from an EMBL/GenBank/DDBJ whole genome shotgun (WGS) entry which is preliminary data.</text>
</comment>